<evidence type="ECO:0000313" key="2">
    <source>
        <dbReference type="EMBL" id="OGZ63281.1"/>
    </source>
</evidence>
<dbReference type="AlphaFoldDB" id="A0A1G2HM27"/>
<evidence type="ECO:0000313" key="3">
    <source>
        <dbReference type="Proteomes" id="UP000178991"/>
    </source>
</evidence>
<dbReference type="Proteomes" id="UP000178991">
    <property type="component" value="Unassembled WGS sequence"/>
</dbReference>
<feature type="compositionally biased region" description="Basic and acidic residues" evidence="1">
    <location>
        <begin position="166"/>
        <end position="179"/>
    </location>
</feature>
<sequence>MLFVDFRFSEIANNILAHKELLMNKFTVFFMVCAVFFNAGCTKSVDVKIDEALVAVEKKKEEAAKQQKEDLEKFGQRILDKIKDEKKKQQEDAEKQQKALEKMIDKIIDKAQEPLKKQQEVLKKEQEGVKQQKDALEKAEKNILEKVRKEFEKKFEELEKNLKTMKEKKEVSKDKDKKGFPGVTPKEVSKDKDKKGFPGVTPKKEESSMEKGHMNSELMRVEFNKKLSNITVRLVREDKNDRRINSGTVGYSQRNNERIALFQRWFLHYQSLLSMERNSLGSASVEPPSKNSIPFPNSGRNLEIITPRSLAKK</sequence>
<gene>
    <name evidence="2" type="ORF">A2639_02460</name>
</gene>
<name>A0A1G2HM27_9BACT</name>
<feature type="compositionally biased region" description="Basic and acidic residues" evidence="1">
    <location>
        <begin position="187"/>
        <end position="213"/>
    </location>
</feature>
<feature type="region of interest" description="Disordered" evidence="1">
    <location>
        <begin position="281"/>
        <end position="300"/>
    </location>
</feature>
<reference evidence="2 3" key="1">
    <citation type="journal article" date="2016" name="Nat. Commun.">
        <title>Thousands of microbial genomes shed light on interconnected biogeochemical processes in an aquifer system.</title>
        <authorList>
            <person name="Anantharaman K."/>
            <person name="Brown C.T."/>
            <person name="Hug L.A."/>
            <person name="Sharon I."/>
            <person name="Castelle C.J."/>
            <person name="Probst A.J."/>
            <person name="Thomas B.C."/>
            <person name="Singh A."/>
            <person name="Wilkins M.J."/>
            <person name="Karaoz U."/>
            <person name="Brodie E.L."/>
            <person name="Williams K.H."/>
            <person name="Hubbard S.S."/>
            <person name="Banfield J.F."/>
        </authorList>
    </citation>
    <scope>NUCLEOTIDE SEQUENCE [LARGE SCALE GENOMIC DNA]</scope>
</reference>
<protein>
    <submittedName>
        <fullName evidence="2">Uncharacterized protein</fullName>
    </submittedName>
</protein>
<dbReference type="EMBL" id="MHOL01000004">
    <property type="protein sequence ID" value="OGZ63281.1"/>
    <property type="molecule type" value="Genomic_DNA"/>
</dbReference>
<evidence type="ECO:0000256" key="1">
    <source>
        <dbReference type="SAM" id="MobiDB-lite"/>
    </source>
</evidence>
<organism evidence="2 3">
    <name type="scientific">Candidatus Staskawiczbacteria bacterium RIFCSPHIGHO2_01_FULL_34_27</name>
    <dbReference type="NCBI Taxonomy" id="1802199"/>
    <lineage>
        <taxon>Bacteria</taxon>
        <taxon>Candidatus Staskawicziibacteriota</taxon>
    </lineage>
</organism>
<feature type="compositionally biased region" description="Polar residues" evidence="1">
    <location>
        <begin position="289"/>
        <end position="300"/>
    </location>
</feature>
<proteinExistence type="predicted"/>
<feature type="region of interest" description="Disordered" evidence="1">
    <location>
        <begin position="166"/>
        <end position="213"/>
    </location>
</feature>
<accession>A0A1G2HM27</accession>
<comment type="caution">
    <text evidence="2">The sequence shown here is derived from an EMBL/GenBank/DDBJ whole genome shotgun (WGS) entry which is preliminary data.</text>
</comment>